<name>A0ABR4A878_9LECA</name>
<comment type="caution">
    <text evidence="1">The sequence shown here is derived from an EMBL/GenBank/DDBJ whole genome shotgun (WGS) entry which is preliminary data.</text>
</comment>
<sequence length="135" mass="14964">MMEVSYCLFLAYRSYYSTDKLLPSKPPFSRMPFVLTPFARTTSQVHHLPPHQIRSLAVPPSSCTSPSLPLHIQPHILAFPLPQRTPLPHKYFVQVSLNPSLPSPTPSFSIISAAIPPTLNPTHLPPPPPADDRPS</sequence>
<dbReference type="EMBL" id="JBEFKJ010000016">
    <property type="protein sequence ID" value="KAL2041606.1"/>
    <property type="molecule type" value="Genomic_DNA"/>
</dbReference>
<dbReference type="Proteomes" id="UP001590950">
    <property type="component" value="Unassembled WGS sequence"/>
</dbReference>
<accession>A0ABR4A878</accession>
<gene>
    <name evidence="1" type="ORF">N7G274_005390</name>
</gene>
<organism evidence="1 2">
    <name type="scientific">Stereocaulon virgatum</name>
    <dbReference type="NCBI Taxonomy" id="373712"/>
    <lineage>
        <taxon>Eukaryota</taxon>
        <taxon>Fungi</taxon>
        <taxon>Dikarya</taxon>
        <taxon>Ascomycota</taxon>
        <taxon>Pezizomycotina</taxon>
        <taxon>Lecanoromycetes</taxon>
        <taxon>OSLEUM clade</taxon>
        <taxon>Lecanoromycetidae</taxon>
        <taxon>Lecanorales</taxon>
        <taxon>Lecanorineae</taxon>
        <taxon>Stereocaulaceae</taxon>
        <taxon>Stereocaulon</taxon>
    </lineage>
</organism>
<keyword evidence="2" id="KW-1185">Reference proteome</keyword>
<proteinExistence type="predicted"/>
<evidence type="ECO:0000313" key="1">
    <source>
        <dbReference type="EMBL" id="KAL2041606.1"/>
    </source>
</evidence>
<protein>
    <submittedName>
        <fullName evidence="1">Uncharacterized protein</fullName>
    </submittedName>
</protein>
<reference evidence="1 2" key="1">
    <citation type="submission" date="2024-09" db="EMBL/GenBank/DDBJ databases">
        <title>Rethinking Asexuality: The Enigmatic Case of Functional Sexual Genes in Lepraria (Stereocaulaceae).</title>
        <authorList>
            <person name="Doellman M."/>
            <person name="Sun Y."/>
            <person name="Barcenas-Pena A."/>
            <person name="Lumbsch H.T."/>
            <person name="Grewe F."/>
        </authorList>
    </citation>
    <scope>NUCLEOTIDE SEQUENCE [LARGE SCALE GENOMIC DNA]</scope>
    <source>
        <strain evidence="1 2">Mercado 3170</strain>
    </source>
</reference>
<evidence type="ECO:0000313" key="2">
    <source>
        <dbReference type="Proteomes" id="UP001590950"/>
    </source>
</evidence>